<gene>
    <name evidence="2" type="ORF">PF008_g21674</name>
    <name evidence="1" type="ORF">PF009_g21992</name>
</gene>
<evidence type="ECO:0000313" key="3">
    <source>
        <dbReference type="Proteomes" id="UP000429523"/>
    </source>
</evidence>
<evidence type="ECO:0000313" key="4">
    <source>
        <dbReference type="Proteomes" id="UP000486351"/>
    </source>
</evidence>
<proteinExistence type="predicted"/>
<comment type="caution">
    <text evidence="1">The sequence shown here is derived from an EMBL/GenBank/DDBJ whole genome shotgun (WGS) entry which is preliminary data.</text>
</comment>
<evidence type="ECO:0000313" key="2">
    <source>
        <dbReference type="EMBL" id="KAE9305612.1"/>
    </source>
</evidence>
<evidence type="ECO:0000313" key="1">
    <source>
        <dbReference type="EMBL" id="KAE8927849.1"/>
    </source>
</evidence>
<protein>
    <submittedName>
        <fullName evidence="1">Uncharacterized protein</fullName>
    </submittedName>
</protein>
<dbReference type="EMBL" id="QXGF01001780">
    <property type="protein sequence ID" value="KAE8927849.1"/>
    <property type="molecule type" value="Genomic_DNA"/>
</dbReference>
<dbReference type="Proteomes" id="UP000429523">
    <property type="component" value="Unassembled WGS sequence"/>
</dbReference>
<dbReference type="EMBL" id="QXFY01001970">
    <property type="protein sequence ID" value="KAE9305612.1"/>
    <property type="molecule type" value="Genomic_DNA"/>
</dbReference>
<accession>A0A6A3E1W0</accession>
<dbReference type="Proteomes" id="UP000486351">
    <property type="component" value="Unassembled WGS sequence"/>
</dbReference>
<reference evidence="1 3" key="1">
    <citation type="submission" date="2018-08" db="EMBL/GenBank/DDBJ databases">
        <title>Genomic investigation of the strawberry pathogen Phytophthora fragariae indicates pathogenicity is determined by transcriptional variation in three key races.</title>
        <authorList>
            <person name="Adams T.M."/>
            <person name="Armitage A.D."/>
            <person name="Sobczyk M.K."/>
            <person name="Bates H.J."/>
            <person name="Dunwell J.M."/>
            <person name="Nellist C.F."/>
            <person name="Harrison R.J."/>
        </authorList>
    </citation>
    <scope>NUCLEOTIDE SEQUENCE [LARGE SCALE GENOMIC DNA]</scope>
    <source>
        <strain evidence="2 4">NOV-77</strain>
        <strain evidence="1 3">NOV-9</strain>
    </source>
</reference>
<sequence>MGQGVSAARGRERGGEVQLTVREVSVRWLKSLMFFKCVKSGYSKSLLEFVHDGIMSPNGLSSTIANVRRRGLTRYYKLYKIFAERVRRIKAGNPANIYPLYLRLWINIVK</sequence>
<organism evidence="1 3">
    <name type="scientific">Phytophthora fragariae</name>
    <dbReference type="NCBI Taxonomy" id="53985"/>
    <lineage>
        <taxon>Eukaryota</taxon>
        <taxon>Sar</taxon>
        <taxon>Stramenopiles</taxon>
        <taxon>Oomycota</taxon>
        <taxon>Peronosporomycetes</taxon>
        <taxon>Peronosporales</taxon>
        <taxon>Peronosporaceae</taxon>
        <taxon>Phytophthora</taxon>
    </lineage>
</organism>
<name>A0A6A3E1W0_9STRA</name>
<dbReference type="AlphaFoldDB" id="A0A6A3E1W0"/>